<proteinExistence type="predicted"/>
<dbReference type="Pfam" id="PF19348">
    <property type="entry name" value="DUF5926"/>
    <property type="match status" value="1"/>
</dbReference>
<dbReference type="Proteomes" id="UP000649179">
    <property type="component" value="Unassembled WGS sequence"/>
</dbReference>
<reference evidence="2" key="1">
    <citation type="journal article" date="2014" name="Int. J. Syst. Evol. Microbiol.">
        <title>Complete genome sequence of Corynebacterium casei LMG S-19264T (=DSM 44701T), isolated from a smear-ripened cheese.</title>
        <authorList>
            <consortium name="US DOE Joint Genome Institute (JGI-PGF)"/>
            <person name="Walter F."/>
            <person name="Albersmeier A."/>
            <person name="Kalinowski J."/>
            <person name="Ruckert C."/>
        </authorList>
    </citation>
    <scope>NUCLEOTIDE SEQUENCE</scope>
    <source>
        <strain evidence="2">CGMCC 1.16067</strain>
    </source>
</reference>
<keyword evidence="3" id="KW-1185">Reference proteome</keyword>
<reference evidence="2" key="2">
    <citation type="submission" date="2020-09" db="EMBL/GenBank/DDBJ databases">
        <authorList>
            <person name="Sun Q."/>
            <person name="Zhou Y."/>
        </authorList>
    </citation>
    <scope>NUCLEOTIDE SEQUENCE</scope>
    <source>
        <strain evidence="2">CGMCC 1.16067</strain>
    </source>
</reference>
<dbReference type="EMBL" id="BMKQ01000001">
    <property type="protein sequence ID" value="GGF47863.1"/>
    <property type="molecule type" value="Genomic_DNA"/>
</dbReference>
<evidence type="ECO:0000259" key="1">
    <source>
        <dbReference type="Pfam" id="PF19348"/>
    </source>
</evidence>
<dbReference type="AlphaFoldDB" id="A0A917BL91"/>
<dbReference type="InterPro" id="IPR045970">
    <property type="entry name" value="DUF5926"/>
</dbReference>
<evidence type="ECO:0000313" key="3">
    <source>
        <dbReference type="Proteomes" id="UP000649179"/>
    </source>
</evidence>
<accession>A0A917BL91</accession>
<evidence type="ECO:0000313" key="2">
    <source>
        <dbReference type="EMBL" id="GGF47863.1"/>
    </source>
</evidence>
<feature type="domain" description="DUF5926" evidence="1">
    <location>
        <begin position="28"/>
        <end position="287"/>
    </location>
</feature>
<protein>
    <submittedName>
        <fullName evidence="2">Preprotein translocase SecA</fullName>
    </submittedName>
</protein>
<comment type="caution">
    <text evidence="2">The sequence shown here is derived from an EMBL/GenBank/DDBJ whole genome shotgun (WGS) entry which is preliminary data.</text>
</comment>
<dbReference type="RefSeq" id="WP_188779839.1">
    <property type="nucleotide sequence ID" value="NZ_BMKQ01000001.1"/>
</dbReference>
<name>A0A917BL91_9ACTN</name>
<gene>
    <name evidence="2" type="ORF">GCM10011519_22370</name>
</gene>
<organism evidence="2 3">
    <name type="scientific">Marmoricola endophyticus</name>
    <dbReference type="NCBI Taxonomy" id="2040280"/>
    <lineage>
        <taxon>Bacteria</taxon>
        <taxon>Bacillati</taxon>
        <taxon>Actinomycetota</taxon>
        <taxon>Actinomycetes</taxon>
        <taxon>Propionibacteriales</taxon>
        <taxon>Nocardioidaceae</taxon>
        <taxon>Marmoricola</taxon>
    </lineage>
</organism>
<sequence length="287" mass="31029">MGKKARQRNRLERKLHGEKEMPAFVRRPFEGLPGECDLVALREFVPAATADVPLKEGGRSVRLCSLLPGAAPALVRENGDVWVGLQVQHSYRDPSRDLAAALEAALAAAPGDDVVLVRDPGDGPRLQDLLGDSIDLEVHDGFDYWLADNEDAESYAAALERANEAIAPTLRLTSVEAAYWAEESGSREYLRWVMPYDEDVLLDALARLHAAEKDVLVPGARLVGMFRAHGLLVPVWDLPAGTGAEALEEPAAAYLPALEAAMAGPEPLTTAERSARASLAGRQLTLR</sequence>